<evidence type="ECO:0000313" key="3">
    <source>
        <dbReference type="Proteomes" id="UP000776650"/>
    </source>
</evidence>
<dbReference type="EMBL" id="DYXM01000026">
    <property type="protein sequence ID" value="HJE89613.1"/>
    <property type="molecule type" value="Genomic_DNA"/>
</dbReference>
<organism evidence="2 3">
    <name type="scientific">Dietzia timorensis</name>
    <dbReference type="NCBI Taxonomy" id="499555"/>
    <lineage>
        <taxon>Bacteria</taxon>
        <taxon>Bacillati</taxon>
        <taxon>Actinomycetota</taxon>
        <taxon>Actinomycetes</taxon>
        <taxon>Mycobacteriales</taxon>
        <taxon>Dietziaceae</taxon>
        <taxon>Dietzia</taxon>
    </lineage>
</organism>
<keyword evidence="1" id="KW-1133">Transmembrane helix</keyword>
<evidence type="ECO:0000313" key="2">
    <source>
        <dbReference type="EMBL" id="HJE89613.1"/>
    </source>
</evidence>
<keyword evidence="1" id="KW-0812">Transmembrane</keyword>
<keyword evidence="1" id="KW-0472">Membrane</keyword>
<proteinExistence type="predicted"/>
<name>A0A921JX98_9ACTN</name>
<feature type="transmembrane region" description="Helical" evidence="1">
    <location>
        <begin position="105"/>
        <end position="122"/>
    </location>
</feature>
<feature type="transmembrane region" description="Helical" evidence="1">
    <location>
        <begin position="20"/>
        <end position="38"/>
    </location>
</feature>
<reference evidence="2" key="2">
    <citation type="submission" date="2021-09" db="EMBL/GenBank/DDBJ databases">
        <authorList>
            <person name="Gilroy R."/>
        </authorList>
    </citation>
    <scope>NUCLEOTIDE SEQUENCE</scope>
    <source>
        <strain evidence="2">ChiGjej1B1-18357</strain>
    </source>
</reference>
<reference evidence="2" key="1">
    <citation type="journal article" date="2021" name="PeerJ">
        <title>Extensive microbial diversity within the chicken gut microbiome revealed by metagenomics and culture.</title>
        <authorList>
            <person name="Gilroy R."/>
            <person name="Ravi A."/>
            <person name="Getino M."/>
            <person name="Pursley I."/>
            <person name="Horton D.L."/>
            <person name="Alikhan N.F."/>
            <person name="Baker D."/>
            <person name="Gharbi K."/>
            <person name="Hall N."/>
            <person name="Watson M."/>
            <person name="Adriaenssens E.M."/>
            <person name="Foster-Nyarko E."/>
            <person name="Jarju S."/>
            <person name="Secka A."/>
            <person name="Antonio M."/>
            <person name="Oren A."/>
            <person name="Chaudhuri R.R."/>
            <person name="La Ragione R."/>
            <person name="Hildebrand F."/>
            <person name="Pallen M.J."/>
        </authorList>
    </citation>
    <scope>NUCLEOTIDE SEQUENCE</scope>
    <source>
        <strain evidence="2">ChiGjej1B1-18357</strain>
    </source>
</reference>
<sequence>MDTERRAEKSRRRDIGASIFAYAISGVVLVNYVASIFIKGEFDTSLGDALGGGIPIAELTTGQVVMYGLAVGVKALALAALIVVLTLAARNMLRGEFFTLANSRYFWAATLILLAGSVGWFIEGMADNWYSSSIDFDRWSGFAAKPPEFVVFYVFLLTLSLMAVAVRRGVRMQEDVDGLV</sequence>
<accession>A0A921JX98</accession>
<comment type="caution">
    <text evidence="2">The sequence shown here is derived from an EMBL/GenBank/DDBJ whole genome shotgun (WGS) entry which is preliminary data.</text>
</comment>
<dbReference type="Proteomes" id="UP000776650">
    <property type="component" value="Unassembled WGS sequence"/>
</dbReference>
<dbReference type="AlphaFoldDB" id="A0A921JX98"/>
<evidence type="ECO:0008006" key="4">
    <source>
        <dbReference type="Google" id="ProtNLM"/>
    </source>
</evidence>
<gene>
    <name evidence="2" type="ORF">K8V11_01210</name>
</gene>
<protein>
    <recommendedName>
        <fullName evidence="4">DUF2975 domain-containing protein</fullName>
    </recommendedName>
</protein>
<evidence type="ECO:0000256" key="1">
    <source>
        <dbReference type="SAM" id="Phobius"/>
    </source>
</evidence>
<feature type="transmembrane region" description="Helical" evidence="1">
    <location>
        <begin position="65"/>
        <end position="93"/>
    </location>
</feature>
<feature type="transmembrane region" description="Helical" evidence="1">
    <location>
        <begin position="149"/>
        <end position="166"/>
    </location>
</feature>
<dbReference type="RefSeq" id="WP_303910386.1">
    <property type="nucleotide sequence ID" value="NZ_DYXM01000026.1"/>
</dbReference>